<feature type="transmembrane region" description="Helical" evidence="9">
    <location>
        <begin position="198"/>
        <end position="221"/>
    </location>
</feature>
<dbReference type="AlphaFoldDB" id="A0A5C5FVI3"/>
<feature type="transmembrane region" description="Helical" evidence="9">
    <location>
        <begin position="140"/>
        <end position="158"/>
    </location>
</feature>
<feature type="domain" description="Major facilitator superfamily (MFS) profile" evidence="10">
    <location>
        <begin position="74"/>
        <end position="503"/>
    </location>
</feature>
<feature type="compositionally biased region" description="Low complexity" evidence="8">
    <location>
        <begin position="512"/>
        <end position="525"/>
    </location>
</feature>
<dbReference type="InterPro" id="IPR011701">
    <property type="entry name" value="MFS"/>
</dbReference>
<evidence type="ECO:0000256" key="3">
    <source>
        <dbReference type="ARBA" id="ARBA00022475"/>
    </source>
</evidence>
<keyword evidence="6 9" id="KW-0472">Membrane</keyword>
<feature type="compositionally biased region" description="Basic and acidic residues" evidence="8">
    <location>
        <begin position="556"/>
        <end position="583"/>
    </location>
</feature>
<feature type="transmembrane region" description="Helical" evidence="9">
    <location>
        <begin position="409"/>
        <end position="433"/>
    </location>
</feature>
<evidence type="ECO:0000256" key="5">
    <source>
        <dbReference type="ARBA" id="ARBA00022989"/>
    </source>
</evidence>
<evidence type="ECO:0000256" key="6">
    <source>
        <dbReference type="ARBA" id="ARBA00023136"/>
    </source>
</evidence>
<keyword evidence="4 9" id="KW-0812">Transmembrane</keyword>
<evidence type="ECO:0000256" key="9">
    <source>
        <dbReference type="SAM" id="Phobius"/>
    </source>
</evidence>
<evidence type="ECO:0000256" key="8">
    <source>
        <dbReference type="SAM" id="MobiDB-lite"/>
    </source>
</evidence>
<feature type="transmembrane region" description="Helical" evidence="9">
    <location>
        <begin position="305"/>
        <end position="329"/>
    </location>
</feature>
<comment type="similarity">
    <text evidence="7">Belongs to the major facilitator superfamily. DHA1 family. Polyamines/proton antiporter (TC 2.A.1.2.16) subfamily.</text>
</comment>
<keyword evidence="3" id="KW-1003">Cell membrane</keyword>
<feature type="region of interest" description="Disordered" evidence="8">
    <location>
        <begin position="1"/>
        <end position="33"/>
    </location>
</feature>
<evidence type="ECO:0000256" key="4">
    <source>
        <dbReference type="ARBA" id="ARBA00022692"/>
    </source>
</evidence>
<organism evidence="11 12">
    <name type="scientific">Rhodotorula diobovata</name>
    <dbReference type="NCBI Taxonomy" id="5288"/>
    <lineage>
        <taxon>Eukaryota</taxon>
        <taxon>Fungi</taxon>
        <taxon>Dikarya</taxon>
        <taxon>Basidiomycota</taxon>
        <taxon>Pucciniomycotina</taxon>
        <taxon>Microbotryomycetes</taxon>
        <taxon>Sporidiobolales</taxon>
        <taxon>Sporidiobolaceae</taxon>
        <taxon>Rhodotorula</taxon>
    </lineage>
</organism>
<dbReference type="SUPFAM" id="SSF103473">
    <property type="entry name" value="MFS general substrate transporter"/>
    <property type="match status" value="1"/>
</dbReference>
<proteinExistence type="inferred from homology"/>
<keyword evidence="5 9" id="KW-1133">Transmembrane helix</keyword>
<dbReference type="EMBL" id="SOZI01000056">
    <property type="protein sequence ID" value="TNY20848.1"/>
    <property type="molecule type" value="Genomic_DNA"/>
</dbReference>
<dbReference type="GO" id="GO:0022857">
    <property type="term" value="F:transmembrane transporter activity"/>
    <property type="evidence" value="ECO:0007669"/>
    <property type="project" value="InterPro"/>
</dbReference>
<feature type="transmembrane region" description="Helical" evidence="9">
    <location>
        <begin position="341"/>
        <end position="362"/>
    </location>
</feature>
<dbReference type="FunFam" id="1.20.1250.20:FF:000011">
    <property type="entry name" value="MFS multidrug transporter, putative"/>
    <property type="match status" value="1"/>
</dbReference>
<feature type="transmembrane region" description="Helical" evidence="9">
    <location>
        <begin position="228"/>
        <end position="246"/>
    </location>
</feature>
<feature type="compositionally biased region" description="Polar residues" evidence="8">
    <location>
        <begin position="1"/>
        <end position="11"/>
    </location>
</feature>
<evidence type="ECO:0000259" key="10">
    <source>
        <dbReference type="PROSITE" id="PS50850"/>
    </source>
</evidence>
<feature type="transmembrane region" description="Helical" evidence="9">
    <location>
        <begin position="165"/>
        <end position="186"/>
    </location>
</feature>
<keyword evidence="2" id="KW-0813">Transport</keyword>
<evidence type="ECO:0000313" key="11">
    <source>
        <dbReference type="EMBL" id="TNY20848.1"/>
    </source>
</evidence>
<evidence type="ECO:0000256" key="7">
    <source>
        <dbReference type="ARBA" id="ARBA00038459"/>
    </source>
</evidence>
<feature type="transmembrane region" description="Helical" evidence="9">
    <location>
        <begin position="383"/>
        <end position="403"/>
    </location>
</feature>
<dbReference type="InterPro" id="IPR036259">
    <property type="entry name" value="MFS_trans_sf"/>
</dbReference>
<gene>
    <name evidence="11" type="ORF">DMC30DRAFT_396594</name>
</gene>
<name>A0A5C5FVI3_9BASI</name>
<comment type="subcellular location">
    <subcellularLocation>
        <location evidence="1">Cell membrane</location>
        <topology evidence="1">Multi-pass membrane protein</topology>
    </subcellularLocation>
</comment>
<evidence type="ECO:0000256" key="1">
    <source>
        <dbReference type="ARBA" id="ARBA00004651"/>
    </source>
</evidence>
<dbReference type="Gene3D" id="1.20.1250.20">
    <property type="entry name" value="MFS general substrate transporter like domains"/>
    <property type="match status" value="1"/>
</dbReference>
<evidence type="ECO:0000313" key="12">
    <source>
        <dbReference type="Proteomes" id="UP000311382"/>
    </source>
</evidence>
<dbReference type="CDD" id="cd17323">
    <property type="entry name" value="MFS_Tpo1_MDR_like"/>
    <property type="match status" value="1"/>
</dbReference>
<protein>
    <submittedName>
        <fullName evidence="11">Benomyl/methotrexate resistance protein</fullName>
    </submittedName>
</protein>
<keyword evidence="12" id="KW-1185">Reference proteome</keyword>
<dbReference type="OrthoDB" id="9986881at2759"/>
<feature type="transmembrane region" description="Helical" evidence="9">
    <location>
        <begin position="107"/>
        <end position="128"/>
    </location>
</feature>
<dbReference type="PANTHER" id="PTHR23502:SF186">
    <property type="entry name" value="MAJOR FACILITATOR SUPERFAMILY (MFS) PROFILE DOMAIN-CONTAINING PROTEIN"/>
    <property type="match status" value="1"/>
</dbReference>
<dbReference type="PANTHER" id="PTHR23502">
    <property type="entry name" value="MAJOR FACILITATOR SUPERFAMILY"/>
    <property type="match status" value="1"/>
</dbReference>
<dbReference type="InterPro" id="IPR020846">
    <property type="entry name" value="MFS_dom"/>
</dbReference>
<feature type="transmembrane region" description="Helical" evidence="9">
    <location>
        <begin position="440"/>
        <end position="465"/>
    </location>
</feature>
<dbReference type="STRING" id="5288.A0A5C5FVI3"/>
<accession>A0A5C5FVI3</accession>
<feature type="transmembrane region" description="Helical" evidence="9">
    <location>
        <begin position="280"/>
        <end position="298"/>
    </location>
</feature>
<evidence type="ECO:0000256" key="2">
    <source>
        <dbReference type="ARBA" id="ARBA00022448"/>
    </source>
</evidence>
<feature type="region of interest" description="Disordered" evidence="8">
    <location>
        <begin position="512"/>
        <end position="534"/>
    </location>
</feature>
<dbReference type="Proteomes" id="UP000311382">
    <property type="component" value="Unassembled WGS sequence"/>
</dbReference>
<reference evidence="11 12" key="1">
    <citation type="submission" date="2019-03" db="EMBL/GenBank/DDBJ databases">
        <title>Rhodosporidium diobovatum UCD-FST 08-225 genome sequencing, assembly, and annotation.</title>
        <authorList>
            <person name="Fakankun I.U."/>
            <person name="Fristensky B."/>
            <person name="Levin D.B."/>
        </authorList>
    </citation>
    <scope>NUCLEOTIDE SEQUENCE [LARGE SCALE GENOMIC DNA]</scope>
    <source>
        <strain evidence="11 12">UCD-FST 08-225</strain>
    </source>
</reference>
<feature type="transmembrane region" description="Helical" evidence="9">
    <location>
        <begin position="477"/>
        <end position="497"/>
    </location>
</feature>
<comment type="caution">
    <text evidence="11">The sequence shown here is derived from an EMBL/GenBank/DDBJ whole genome shotgun (WGS) entry which is preliminary data.</text>
</comment>
<dbReference type="GO" id="GO:0005886">
    <property type="term" value="C:plasma membrane"/>
    <property type="evidence" value="ECO:0007669"/>
    <property type="project" value="UniProtKB-SubCell"/>
</dbReference>
<feature type="transmembrane region" description="Helical" evidence="9">
    <location>
        <begin position="72"/>
        <end position="95"/>
    </location>
</feature>
<sequence>MPDMSISPTSTLHDDRSSTHTVAAKGGPDMAEKGRAAAVPYDGEGTADKPYIVKWHDGEMENPQNWTPLKKWLITANSAVSTLCIAFGSSVYSGGLQDLLIYFEQPIVVITLGLSLFVLGFALGPLLWAPFSEQWGRRPVFIGTYFLFALFNIPCALAKNIETLLICRFLAGFWGSAPLVLSGGVIGDMFSASDRALAMSLFALAPFAGPVLGPIAGGFIGENVSWRWLFWVLTIFSFVMWGLGTFNPETYAPVLLRRRAAKLSAADGKVYRSMYDLHPMFAAPFATKMKAALLRPFVLLFKEAIVLAFSIYAAFVYGILYLFFGAYPIVYQQERGWSPGIGGLPFIAVGVGMLLAVAANIYDNKRYVRNLIANGGSLPPEARLPLCCVGGVVLPIGLFWFAWTTLPQVHWIASVLAGVPFGFGMVAVFLAMMSYLVDTYLMLAASALAANAVIRSLFGFAFPLFTRDMFDGMGTQWAITLIAFIALALMPIPFVFYKYGAYIRRNSTFAPGHKPAAAAPAPAAKPEGEGELTRELTRQEVEAAEIASMDLAQVESRTEQREKLAREGLLDEAKADEVDRRGE</sequence>
<dbReference type="PROSITE" id="PS50850">
    <property type="entry name" value="MFS"/>
    <property type="match status" value="1"/>
</dbReference>
<dbReference type="Pfam" id="PF07690">
    <property type="entry name" value="MFS_1"/>
    <property type="match status" value="1"/>
</dbReference>
<feature type="region of interest" description="Disordered" evidence="8">
    <location>
        <begin position="552"/>
        <end position="583"/>
    </location>
</feature>